<accession>A0A9P6VW72</accession>
<dbReference type="Pfam" id="PF06747">
    <property type="entry name" value="CHCH"/>
    <property type="match status" value="1"/>
</dbReference>
<keyword evidence="10" id="KW-0676">Redox-active center</keyword>
<dbReference type="EMBL" id="PUHQ01000116">
    <property type="protein sequence ID" value="KAG0655591.1"/>
    <property type="molecule type" value="Genomic_DNA"/>
</dbReference>
<dbReference type="PROSITE" id="PS51808">
    <property type="entry name" value="CHCH"/>
    <property type="match status" value="1"/>
</dbReference>
<name>A0A9P6VW72_RHOMI</name>
<dbReference type="OrthoDB" id="7481291at2759"/>
<keyword evidence="5" id="KW-0653">Protein transport</keyword>
<dbReference type="PANTHER" id="PTHR21622:SF0">
    <property type="entry name" value="COILED-COIL-HELIX-COILED-COIL-HELIX DOMAIN CONTAINING 4"/>
    <property type="match status" value="1"/>
</dbReference>
<dbReference type="AlphaFoldDB" id="A0A9P6VW72"/>
<sequence length="243" mass="25859">MLRSAARAVPRSIYRSPTAARLRHASTDTAQRRFAVYQSQTTNPVVYASLGLAALFGWTAAILMVGGQGEKKHAATHAIEEAVTSAADATATAVTSVTSADASKKEDRKAAAPEAPSSEAAASSQAAAFNPETGEINWDCPCLGGMADGPCGEEFKAAFSCFVYSEAEPKGIDCVERFRDMQTCFRKHPDIYGDDAMDDEEDEEFDLIQRAEAALALPDEHFLEIAAESAPTRNEASAAATLE</sequence>
<feature type="compositionally biased region" description="Low complexity" evidence="12">
    <location>
        <begin position="112"/>
        <end position="127"/>
    </location>
</feature>
<keyword evidence="8" id="KW-0496">Mitochondrion</keyword>
<feature type="transmembrane region" description="Helical" evidence="13">
    <location>
        <begin position="45"/>
        <end position="65"/>
    </location>
</feature>
<keyword evidence="16" id="KW-1185">Reference proteome</keyword>
<dbReference type="InterPro" id="IPR039289">
    <property type="entry name" value="CHCHD4"/>
</dbReference>
<feature type="region of interest" description="Disordered" evidence="12">
    <location>
        <begin position="96"/>
        <end position="127"/>
    </location>
</feature>
<protein>
    <recommendedName>
        <fullName evidence="3">Mitochondrial intermembrane space import and assembly protein 40</fullName>
    </recommendedName>
    <alternativeName>
        <fullName evidence="11">Mitochondrial import inner membrane translocase TIM40</fullName>
    </alternativeName>
</protein>
<evidence type="ECO:0000313" key="15">
    <source>
        <dbReference type="EMBL" id="KAG0655591.1"/>
    </source>
</evidence>
<dbReference type="InterPro" id="IPR010625">
    <property type="entry name" value="CHCH"/>
</dbReference>
<keyword evidence="9" id="KW-1015">Disulfide bond</keyword>
<evidence type="ECO:0000256" key="8">
    <source>
        <dbReference type="ARBA" id="ARBA00023128"/>
    </source>
</evidence>
<reference evidence="15 16" key="1">
    <citation type="submission" date="2020-11" db="EMBL/GenBank/DDBJ databases">
        <title>Kefir isolates.</title>
        <authorList>
            <person name="Marcisauskas S."/>
            <person name="Kim Y."/>
            <person name="Blasche S."/>
        </authorList>
    </citation>
    <scope>NUCLEOTIDE SEQUENCE [LARGE SCALE GENOMIC DNA]</scope>
    <source>
        <strain evidence="15 16">KR</strain>
    </source>
</reference>
<evidence type="ECO:0000256" key="5">
    <source>
        <dbReference type="ARBA" id="ARBA00022927"/>
    </source>
</evidence>
<keyword evidence="6" id="KW-0560">Oxidoreductase</keyword>
<comment type="cofactor">
    <cofactor evidence="1">
        <name>Cu(2+)</name>
        <dbReference type="ChEBI" id="CHEBI:29036"/>
    </cofactor>
</comment>
<evidence type="ECO:0000313" key="16">
    <source>
        <dbReference type="Proteomes" id="UP000777482"/>
    </source>
</evidence>
<evidence type="ECO:0000256" key="4">
    <source>
        <dbReference type="ARBA" id="ARBA00022448"/>
    </source>
</evidence>
<dbReference type="GO" id="GO:0015035">
    <property type="term" value="F:protein-disulfide reductase activity"/>
    <property type="evidence" value="ECO:0007669"/>
    <property type="project" value="InterPro"/>
</dbReference>
<dbReference type="GO" id="GO:0045041">
    <property type="term" value="P:protein import into mitochondrial intermembrane space"/>
    <property type="evidence" value="ECO:0007669"/>
    <property type="project" value="InterPro"/>
</dbReference>
<evidence type="ECO:0000256" key="3">
    <source>
        <dbReference type="ARBA" id="ARBA00013714"/>
    </source>
</evidence>
<keyword evidence="13" id="KW-1133">Transmembrane helix</keyword>
<feature type="compositionally biased region" description="Basic and acidic residues" evidence="12">
    <location>
        <begin position="102"/>
        <end position="111"/>
    </location>
</feature>
<keyword evidence="13" id="KW-0472">Membrane</keyword>
<evidence type="ECO:0000256" key="6">
    <source>
        <dbReference type="ARBA" id="ARBA00023002"/>
    </source>
</evidence>
<dbReference type="GO" id="GO:0005758">
    <property type="term" value="C:mitochondrial intermembrane space"/>
    <property type="evidence" value="ECO:0007669"/>
    <property type="project" value="TreeGrafter"/>
</dbReference>
<evidence type="ECO:0000256" key="2">
    <source>
        <dbReference type="ARBA" id="ARBA00004164"/>
    </source>
</evidence>
<dbReference type="GO" id="GO:0005743">
    <property type="term" value="C:mitochondrial inner membrane"/>
    <property type="evidence" value="ECO:0007669"/>
    <property type="project" value="UniProtKB-SubCell"/>
</dbReference>
<feature type="domain" description="CHCH" evidence="14">
    <location>
        <begin position="151"/>
        <end position="187"/>
    </location>
</feature>
<organism evidence="15 16">
    <name type="scientific">Rhodotorula mucilaginosa</name>
    <name type="common">Yeast</name>
    <name type="synonym">Rhodotorula rubra</name>
    <dbReference type="NCBI Taxonomy" id="5537"/>
    <lineage>
        <taxon>Eukaryota</taxon>
        <taxon>Fungi</taxon>
        <taxon>Dikarya</taxon>
        <taxon>Basidiomycota</taxon>
        <taxon>Pucciniomycotina</taxon>
        <taxon>Microbotryomycetes</taxon>
        <taxon>Sporidiobolales</taxon>
        <taxon>Sporidiobolaceae</taxon>
        <taxon>Rhodotorula</taxon>
    </lineage>
</organism>
<evidence type="ECO:0000256" key="12">
    <source>
        <dbReference type="SAM" id="MobiDB-lite"/>
    </source>
</evidence>
<evidence type="ECO:0000256" key="1">
    <source>
        <dbReference type="ARBA" id="ARBA00001973"/>
    </source>
</evidence>
<evidence type="ECO:0000256" key="11">
    <source>
        <dbReference type="ARBA" id="ARBA00033150"/>
    </source>
</evidence>
<evidence type="ECO:0000256" key="13">
    <source>
        <dbReference type="SAM" id="Phobius"/>
    </source>
</evidence>
<dbReference type="Proteomes" id="UP000777482">
    <property type="component" value="Unassembled WGS sequence"/>
</dbReference>
<gene>
    <name evidence="15" type="primary">MIA40</name>
    <name evidence="15" type="ORF">C6P46_000814</name>
</gene>
<evidence type="ECO:0000259" key="14">
    <source>
        <dbReference type="Pfam" id="PF06747"/>
    </source>
</evidence>
<comment type="subcellular location">
    <subcellularLocation>
        <location evidence="2">Mitochondrion inner membrane</location>
        <topology evidence="2">Single-pass type II membrane protein</topology>
        <orientation evidence="2">Intermembrane side</orientation>
    </subcellularLocation>
</comment>
<keyword evidence="7" id="KW-0811">Translocation</keyword>
<keyword evidence="13" id="KW-0812">Transmembrane</keyword>
<evidence type="ECO:0000256" key="10">
    <source>
        <dbReference type="ARBA" id="ARBA00023284"/>
    </source>
</evidence>
<comment type="caution">
    <text evidence="15">The sequence shown here is derived from an EMBL/GenBank/DDBJ whole genome shotgun (WGS) entry which is preliminary data.</text>
</comment>
<evidence type="ECO:0000256" key="9">
    <source>
        <dbReference type="ARBA" id="ARBA00023157"/>
    </source>
</evidence>
<dbReference type="Gene3D" id="1.10.287.2900">
    <property type="match status" value="1"/>
</dbReference>
<evidence type="ECO:0000256" key="7">
    <source>
        <dbReference type="ARBA" id="ARBA00023010"/>
    </source>
</evidence>
<keyword evidence="4" id="KW-0813">Transport</keyword>
<proteinExistence type="predicted"/>
<dbReference type="PANTHER" id="PTHR21622">
    <property type="entry name" value="COILED-COIL-HELIX-COILED-COIL-HELIX DOMAIN CONTAINING 4"/>
    <property type="match status" value="1"/>
</dbReference>